<sequence length="176" mass="20552">MTDDYSLSRREVEMILCVRHKDGSWDPEAAANYEEFKELHKSQIEKEGADNLSLKEAYLLVMKEKSGYHRRLGPGPQPPRKGRGQCTEMRVEIAVEIQQLQQKEVALHGQVGEFQPANSELKAEIERMKSKAIERDNKVKQELIERERKHKKEAIEREKKIRAEVMEMLRNLNRGI</sequence>
<accession>A0A9Q1GQZ1</accession>
<protein>
    <submittedName>
        <fullName evidence="3">Uncharacterized protein</fullName>
    </submittedName>
</protein>
<dbReference type="EMBL" id="JAKOGI010001370">
    <property type="protein sequence ID" value="KAJ8425977.1"/>
    <property type="molecule type" value="Genomic_DNA"/>
</dbReference>
<evidence type="ECO:0000313" key="2">
    <source>
        <dbReference type="EMBL" id="KAJ8420868.1"/>
    </source>
</evidence>
<dbReference type="EMBL" id="JAKOGI010003081">
    <property type="protein sequence ID" value="KAJ8420868.1"/>
    <property type="molecule type" value="Genomic_DNA"/>
</dbReference>
<evidence type="ECO:0000313" key="3">
    <source>
        <dbReference type="EMBL" id="KAJ8425977.1"/>
    </source>
</evidence>
<dbReference type="AlphaFoldDB" id="A0A9Q1GQZ1"/>
<evidence type="ECO:0000256" key="1">
    <source>
        <dbReference type="SAM" id="Coils"/>
    </source>
</evidence>
<feature type="coiled-coil region" evidence="1">
    <location>
        <begin position="118"/>
        <end position="164"/>
    </location>
</feature>
<keyword evidence="4" id="KW-1185">Reference proteome</keyword>
<name>A0A9Q1GQZ1_9CARY</name>
<evidence type="ECO:0000313" key="4">
    <source>
        <dbReference type="Proteomes" id="UP001153076"/>
    </source>
</evidence>
<organism evidence="3 4">
    <name type="scientific">Carnegiea gigantea</name>
    <dbReference type="NCBI Taxonomy" id="171969"/>
    <lineage>
        <taxon>Eukaryota</taxon>
        <taxon>Viridiplantae</taxon>
        <taxon>Streptophyta</taxon>
        <taxon>Embryophyta</taxon>
        <taxon>Tracheophyta</taxon>
        <taxon>Spermatophyta</taxon>
        <taxon>Magnoliopsida</taxon>
        <taxon>eudicotyledons</taxon>
        <taxon>Gunneridae</taxon>
        <taxon>Pentapetalae</taxon>
        <taxon>Caryophyllales</taxon>
        <taxon>Cactineae</taxon>
        <taxon>Cactaceae</taxon>
        <taxon>Cactoideae</taxon>
        <taxon>Echinocereeae</taxon>
        <taxon>Carnegiea</taxon>
    </lineage>
</organism>
<proteinExistence type="predicted"/>
<keyword evidence="1" id="KW-0175">Coiled coil</keyword>
<gene>
    <name evidence="2" type="ORF">Cgig2_010211</name>
    <name evidence="3" type="ORF">Cgig2_012546</name>
</gene>
<comment type="caution">
    <text evidence="3">The sequence shown here is derived from an EMBL/GenBank/DDBJ whole genome shotgun (WGS) entry which is preliminary data.</text>
</comment>
<dbReference type="Proteomes" id="UP001153076">
    <property type="component" value="Unassembled WGS sequence"/>
</dbReference>
<reference evidence="3" key="1">
    <citation type="submission" date="2022-04" db="EMBL/GenBank/DDBJ databases">
        <title>Carnegiea gigantea Genome sequencing and assembly v2.</title>
        <authorList>
            <person name="Copetti D."/>
            <person name="Sanderson M.J."/>
            <person name="Burquez A."/>
            <person name="Wojciechowski M.F."/>
        </authorList>
    </citation>
    <scope>NUCLEOTIDE SEQUENCE</scope>
    <source>
        <strain evidence="3">SGP5-SGP5p</strain>
        <tissue evidence="3">Aerial part</tissue>
    </source>
</reference>